<sequence>MKPELKRFFFFFSSFFCCGTAAVAQADFFENDSLQEVVITATSTPKKFKDVPIYTRVISRKDIENSGQLSLNEILMNEMPGIQFGNEAGVPNINMQGLGGNYVLILMDGQRTSGETRNNIDYAMINPSTIERIEIVKGAYATLYGSNAIGGIINIITKNNKKPWEVSMAASIKSKQFYQAEMNAGGRQRKFSWLTSVKQSLQQGYELQNTNYGRKYYPDTIIADHALSTWQVEGGKLLTIDQKLSYSPTQKLVLDLKGNYSIRERFNAGAEGEVLHNFFYNIGGLFTGSYHFDSLNALRLFYNYNDYRKANHYRKLNEQADTYSSCIHNVRIVSENMINRKNQLVSGLELLNESLITYMFQAGSKYQANTLSAYVQNDYKPFPSVEILTGLRLDHHSDFGSRLSPNLALKADIFSRWQLRASFAGGFRSPSLKELHTDWDHLGMFQIIGSRDLKPEVSNNLMLTLTYRPKKSEWTVNVFRNDIKNKIALFPNTAGDTIFYHNDERQKISGFEITSAYRILNNWKIFAGYAYTDDGLKTEGKRTSTTRPGGAVLKTEYFRKINNFLTTFSLSGKYQQHMDVYGFDAEKAQYYRQEYTAVLMWRLNTLVQYRNTIELNFAIDNLFNYRPKIYNFYMPMTPGRMYQLTLRYRFDNLLNKK</sequence>
<evidence type="ECO:0000256" key="4">
    <source>
        <dbReference type="ARBA" id="ARBA00022692"/>
    </source>
</evidence>
<dbReference type="Proteomes" id="UP001209317">
    <property type="component" value="Unassembled WGS sequence"/>
</dbReference>
<dbReference type="RefSeq" id="WP_263037853.1">
    <property type="nucleotide sequence ID" value="NZ_JAOTPL010000009.1"/>
</dbReference>
<dbReference type="InterPro" id="IPR000531">
    <property type="entry name" value="Beta-barrel_TonB"/>
</dbReference>
<dbReference type="AlphaFoldDB" id="A0AAE3IRC0"/>
<dbReference type="InterPro" id="IPR039426">
    <property type="entry name" value="TonB-dep_rcpt-like"/>
</dbReference>
<protein>
    <submittedName>
        <fullName evidence="15">TonB-dependent receptor</fullName>
    </submittedName>
</protein>
<dbReference type="InterPro" id="IPR012910">
    <property type="entry name" value="Plug_dom"/>
</dbReference>
<evidence type="ECO:0000256" key="1">
    <source>
        <dbReference type="ARBA" id="ARBA00004571"/>
    </source>
</evidence>
<dbReference type="Gene3D" id="2.170.130.10">
    <property type="entry name" value="TonB-dependent receptor, plug domain"/>
    <property type="match status" value="1"/>
</dbReference>
<keyword evidence="9 10" id="KW-0998">Cell outer membrane</keyword>
<dbReference type="InterPro" id="IPR037066">
    <property type="entry name" value="Plug_dom_sf"/>
</dbReference>
<evidence type="ECO:0000256" key="6">
    <source>
        <dbReference type="ARBA" id="ARBA00023077"/>
    </source>
</evidence>
<keyword evidence="7 10" id="KW-0472">Membrane</keyword>
<keyword evidence="5 12" id="KW-0732">Signal</keyword>
<evidence type="ECO:0000256" key="7">
    <source>
        <dbReference type="ARBA" id="ARBA00023136"/>
    </source>
</evidence>
<evidence type="ECO:0000256" key="2">
    <source>
        <dbReference type="ARBA" id="ARBA00022448"/>
    </source>
</evidence>
<evidence type="ECO:0000256" key="8">
    <source>
        <dbReference type="ARBA" id="ARBA00023170"/>
    </source>
</evidence>
<evidence type="ECO:0000256" key="3">
    <source>
        <dbReference type="ARBA" id="ARBA00022452"/>
    </source>
</evidence>
<feature type="domain" description="TonB-dependent receptor plug" evidence="14">
    <location>
        <begin position="49"/>
        <end position="152"/>
    </location>
</feature>
<organism evidence="15 16">
    <name type="scientific">Haoranjiania flava</name>
    <dbReference type="NCBI Taxonomy" id="1856322"/>
    <lineage>
        <taxon>Bacteria</taxon>
        <taxon>Pseudomonadati</taxon>
        <taxon>Bacteroidota</taxon>
        <taxon>Chitinophagia</taxon>
        <taxon>Chitinophagales</taxon>
        <taxon>Chitinophagaceae</taxon>
        <taxon>Haoranjiania</taxon>
    </lineage>
</organism>
<dbReference type="InterPro" id="IPR036942">
    <property type="entry name" value="Beta-barrel_TonB_sf"/>
</dbReference>
<accession>A0AAE3IRC0</accession>
<dbReference type="GO" id="GO:0044718">
    <property type="term" value="P:siderophore transmembrane transport"/>
    <property type="evidence" value="ECO:0007669"/>
    <property type="project" value="TreeGrafter"/>
</dbReference>
<proteinExistence type="inferred from homology"/>
<reference evidence="15" key="1">
    <citation type="submission" date="2022-10" db="EMBL/GenBank/DDBJ databases">
        <authorList>
            <person name="Kim H.S."/>
            <person name="Kim J.-S."/>
            <person name="Suh M.K."/>
            <person name="Eom M.K."/>
            <person name="Lee J.-S."/>
        </authorList>
    </citation>
    <scope>NUCLEOTIDE SEQUENCE</scope>
    <source>
        <strain evidence="15">LIP-5</strain>
    </source>
</reference>
<feature type="signal peptide" evidence="12">
    <location>
        <begin position="1"/>
        <end position="26"/>
    </location>
</feature>
<keyword evidence="8 15" id="KW-0675">Receptor</keyword>
<dbReference type="GO" id="GO:0009279">
    <property type="term" value="C:cell outer membrane"/>
    <property type="evidence" value="ECO:0007669"/>
    <property type="project" value="UniProtKB-SubCell"/>
</dbReference>
<gene>
    <name evidence="15" type="ORF">OD355_07545</name>
</gene>
<evidence type="ECO:0000256" key="9">
    <source>
        <dbReference type="ARBA" id="ARBA00023237"/>
    </source>
</evidence>
<dbReference type="CDD" id="cd01347">
    <property type="entry name" value="ligand_gated_channel"/>
    <property type="match status" value="1"/>
</dbReference>
<evidence type="ECO:0000259" key="13">
    <source>
        <dbReference type="Pfam" id="PF00593"/>
    </source>
</evidence>
<feature type="chain" id="PRO_5041996249" evidence="12">
    <location>
        <begin position="27"/>
        <end position="657"/>
    </location>
</feature>
<dbReference type="PANTHER" id="PTHR30069:SF29">
    <property type="entry name" value="HEMOGLOBIN AND HEMOGLOBIN-HAPTOGLOBIN-BINDING PROTEIN 1-RELATED"/>
    <property type="match status" value="1"/>
</dbReference>
<dbReference type="Gene3D" id="2.40.170.20">
    <property type="entry name" value="TonB-dependent receptor, beta-barrel domain"/>
    <property type="match status" value="1"/>
</dbReference>
<keyword evidence="3 10" id="KW-1134">Transmembrane beta strand</keyword>
<evidence type="ECO:0000259" key="14">
    <source>
        <dbReference type="Pfam" id="PF07715"/>
    </source>
</evidence>
<evidence type="ECO:0000256" key="10">
    <source>
        <dbReference type="PROSITE-ProRule" id="PRU01360"/>
    </source>
</evidence>
<evidence type="ECO:0000256" key="11">
    <source>
        <dbReference type="RuleBase" id="RU003357"/>
    </source>
</evidence>
<dbReference type="EMBL" id="JAOTPL010000009">
    <property type="protein sequence ID" value="MCU7694367.1"/>
    <property type="molecule type" value="Genomic_DNA"/>
</dbReference>
<name>A0AAE3IRC0_9BACT</name>
<comment type="caution">
    <text evidence="15">The sequence shown here is derived from an EMBL/GenBank/DDBJ whole genome shotgun (WGS) entry which is preliminary data.</text>
</comment>
<evidence type="ECO:0000256" key="12">
    <source>
        <dbReference type="SAM" id="SignalP"/>
    </source>
</evidence>
<dbReference type="Pfam" id="PF00593">
    <property type="entry name" value="TonB_dep_Rec_b-barrel"/>
    <property type="match status" value="1"/>
</dbReference>
<comment type="subcellular location">
    <subcellularLocation>
        <location evidence="1 10">Cell outer membrane</location>
        <topology evidence="1 10">Multi-pass membrane protein</topology>
    </subcellularLocation>
</comment>
<dbReference type="Pfam" id="PF07715">
    <property type="entry name" value="Plug"/>
    <property type="match status" value="1"/>
</dbReference>
<comment type="similarity">
    <text evidence="10 11">Belongs to the TonB-dependent receptor family.</text>
</comment>
<evidence type="ECO:0000256" key="5">
    <source>
        <dbReference type="ARBA" id="ARBA00022729"/>
    </source>
</evidence>
<evidence type="ECO:0000313" key="16">
    <source>
        <dbReference type="Proteomes" id="UP001209317"/>
    </source>
</evidence>
<evidence type="ECO:0000313" key="15">
    <source>
        <dbReference type="EMBL" id="MCU7694367.1"/>
    </source>
</evidence>
<feature type="domain" description="TonB-dependent receptor-like beta-barrel" evidence="13">
    <location>
        <begin position="215"/>
        <end position="622"/>
    </location>
</feature>
<keyword evidence="6 11" id="KW-0798">TonB box</keyword>
<dbReference type="SUPFAM" id="SSF56935">
    <property type="entry name" value="Porins"/>
    <property type="match status" value="1"/>
</dbReference>
<keyword evidence="2 10" id="KW-0813">Transport</keyword>
<keyword evidence="16" id="KW-1185">Reference proteome</keyword>
<keyword evidence="4 10" id="KW-0812">Transmembrane</keyword>
<dbReference type="PROSITE" id="PS52016">
    <property type="entry name" value="TONB_DEPENDENT_REC_3"/>
    <property type="match status" value="1"/>
</dbReference>
<dbReference type="GO" id="GO:0015344">
    <property type="term" value="F:siderophore uptake transmembrane transporter activity"/>
    <property type="evidence" value="ECO:0007669"/>
    <property type="project" value="TreeGrafter"/>
</dbReference>
<dbReference type="PANTHER" id="PTHR30069">
    <property type="entry name" value="TONB-DEPENDENT OUTER MEMBRANE RECEPTOR"/>
    <property type="match status" value="1"/>
</dbReference>